<gene>
    <name evidence="2" type="ORF">PPERSA_06246</name>
</gene>
<evidence type="ECO:0000256" key="1">
    <source>
        <dbReference type="SAM" id="Phobius"/>
    </source>
</evidence>
<comment type="caution">
    <text evidence="2">The sequence shown here is derived from an EMBL/GenBank/DDBJ whole genome shotgun (WGS) entry which is preliminary data.</text>
</comment>
<evidence type="ECO:0000313" key="2">
    <source>
        <dbReference type="EMBL" id="KRX06275.1"/>
    </source>
</evidence>
<dbReference type="OMA" id="KIFINSM"/>
<keyword evidence="3" id="KW-1185">Reference proteome</keyword>
<dbReference type="InParanoid" id="A0A0V0QV38"/>
<keyword evidence="1" id="KW-1133">Transmembrane helix</keyword>
<evidence type="ECO:0008006" key="4">
    <source>
        <dbReference type="Google" id="ProtNLM"/>
    </source>
</evidence>
<dbReference type="Proteomes" id="UP000054937">
    <property type="component" value="Unassembled WGS sequence"/>
</dbReference>
<dbReference type="EMBL" id="LDAU01000097">
    <property type="protein sequence ID" value="KRX06275.1"/>
    <property type="molecule type" value="Genomic_DNA"/>
</dbReference>
<proteinExistence type="predicted"/>
<keyword evidence="1" id="KW-0472">Membrane</keyword>
<keyword evidence="1" id="KW-0812">Transmembrane</keyword>
<evidence type="ECO:0000313" key="3">
    <source>
        <dbReference type="Proteomes" id="UP000054937"/>
    </source>
</evidence>
<dbReference type="OrthoDB" id="311592at2759"/>
<accession>A0A0V0QV38</accession>
<sequence length="204" mass="23764">MALRRLLKNSSKIQAVNAQQIRGAHGWPRPDVPLDFAYTYHHKREISIFDLNCWYYDHTQPEYMFTWNEQHLEDQYGAAQEIAKQSTLLIALMAGLGIFYAIFGNSRVSAVSYHFFNDQQHKFTLDLMNDRKGLKQNWLGLSLTGENGTFYQNYDLKDNVKADLEKKQNDVNKVIKINDEGKIFINSMIESTKQQLASKQKQQH</sequence>
<organism evidence="2 3">
    <name type="scientific">Pseudocohnilembus persalinus</name>
    <name type="common">Ciliate</name>
    <dbReference type="NCBI Taxonomy" id="266149"/>
    <lineage>
        <taxon>Eukaryota</taxon>
        <taxon>Sar</taxon>
        <taxon>Alveolata</taxon>
        <taxon>Ciliophora</taxon>
        <taxon>Intramacronucleata</taxon>
        <taxon>Oligohymenophorea</taxon>
        <taxon>Scuticociliatia</taxon>
        <taxon>Philasterida</taxon>
        <taxon>Pseudocohnilembidae</taxon>
        <taxon>Pseudocohnilembus</taxon>
    </lineage>
</organism>
<protein>
    <recommendedName>
        <fullName evidence="4">Transmembrane protein</fullName>
    </recommendedName>
</protein>
<dbReference type="AlphaFoldDB" id="A0A0V0QV38"/>
<reference evidence="2 3" key="1">
    <citation type="journal article" date="2015" name="Sci. Rep.">
        <title>Genome of the facultative scuticociliatosis pathogen Pseudocohnilembus persalinus provides insight into its virulence through horizontal gene transfer.</title>
        <authorList>
            <person name="Xiong J."/>
            <person name="Wang G."/>
            <person name="Cheng J."/>
            <person name="Tian M."/>
            <person name="Pan X."/>
            <person name="Warren A."/>
            <person name="Jiang C."/>
            <person name="Yuan D."/>
            <person name="Miao W."/>
        </authorList>
    </citation>
    <scope>NUCLEOTIDE SEQUENCE [LARGE SCALE GENOMIC DNA]</scope>
    <source>
        <strain evidence="2">36N120E</strain>
    </source>
</reference>
<name>A0A0V0QV38_PSEPJ</name>
<feature type="transmembrane region" description="Helical" evidence="1">
    <location>
        <begin position="86"/>
        <end position="103"/>
    </location>
</feature>